<gene>
    <name evidence="7" type="ORF">SAMN05444158_2159</name>
</gene>
<keyword evidence="8" id="KW-1185">Reference proteome</keyword>
<evidence type="ECO:0000256" key="4">
    <source>
        <dbReference type="ARBA" id="ARBA00022643"/>
    </source>
</evidence>
<dbReference type="InterPro" id="IPR029479">
    <property type="entry name" value="Nitroreductase"/>
</dbReference>
<evidence type="ECO:0000256" key="1">
    <source>
        <dbReference type="ARBA" id="ARBA00001917"/>
    </source>
</evidence>
<protein>
    <submittedName>
        <fullName evidence="7">Nitroreductase</fullName>
    </submittedName>
</protein>
<feature type="domain" description="Nitroreductase" evidence="6">
    <location>
        <begin position="24"/>
        <end position="210"/>
    </location>
</feature>
<evidence type="ECO:0000313" key="7">
    <source>
        <dbReference type="EMBL" id="SDS47150.1"/>
    </source>
</evidence>
<sequence length="236" mass="25983">MLSQAIAVPPIDNAETVTLERLLTERHSCRAFRGEPVARPAIERILSLAQRSGSWCNAQPWQVIVTMGAETDRFRSLLSQHVLGDVKLPDIPFPREYRGAYLERRRECGFQLYESVGIARGDREASGRQALENFRLFGAPHVAIVTTEEALGTYGAVDCGAFVANFTLAARSLGVATIAQAAIAAYSPFVREFFSIPADRQVVCGISFGYEDQQHGANNFRTSRASLSEVVTWFGP</sequence>
<proteinExistence type="inferred from homology"/>
<dbReference type="Proteomes" id="UP000243904">
    <property type="component" value="Chromosome I"/>
</dbReference>
<dbReference type="SUPFAM" id="SSF55469">
    <property type="entry name" value="FMN-dependent nitroreductase-like"/>
    <property type="match status" value="1"/>
</dbReference>
<keyword evidence="5" id="KW-0560">Oxidoreductase</keyword>
<dbReference type="PANTHER" id="PTHR43673:SF2">
    <property type="entry name" value="NITROREDUCTASE"/>
    <property type="match status" value="1"/>
</dbReference>
<dbReference type="Pfam" id="PF00881">
    <property type="entry name" value="Nitroreductase"/>
    <property type="match status" value="1"/>
</dbReference>
<name>A0A1H1SGE9_9BRAD</name>
<evidence type="ECO:0000259" key="6">
    <source>
        <dbReference type="Pfam" id="PF00881"/>
    </source>
</evidence>
<dbReference type="Gene3D" id="3.40.109.10">
    <property type="entry name" value="NADH Oxidase"/>
    <property type="match status" value="1"/>
</dbReference>
<dbReference type="InterPro" id="IPR000415">
    <property type="entry name" value="Nitroreductase-like"/>
</dbReference>
<comment type="cofactor">
    <cofactor evidence="1">
        <name>FMN</name>
        <dbReference type="ChEBI" id="CHEBI:58210"/>
    </cofactor>
</comment>
<dbReference type="PANTHER" id="PTHR43673">
    <property type="entry name" value="NAD(P)H NITROREDUCTASE YDGI-RELATED"/>
    <property type="match status" value="1"/>
</dbReference>
<organism evidence="7 8">
    <name type="scientific">Bradyrhizobium canariense</name>
    <dbReference type="NCBI Taxonomy" id="255045"/>
    <lineage>
        <taxon>Bacteria</taxon>
        <taxon>Pseudomonadati</taxon>
        <taxon>Pseudomonadota</taxon>
        <taxon>Alphaproteobacteria</taxon>
        <taxon>Hyphomicrobiales</taxon>
        <taxon>Nitrobacteraceae</taxon>
        <taxon>Bradyrhizobium</taxon>
    </lineage>
</organism>
<evidence type="ECO:0000313" key="8">
    <source>
        <dbReference type="Proteomes" id="UP000243904"/>
    </source>
</evidence>
<dbReference type="EMBL" id="LT629750">
    <property type="protein sequence ID" value="SDS47150.1"/>
    <property type="molecule type" value="Genomic_DNA"/>
</dbReference>
<dbReference type="RefSeq" id="WP_100381094.1">
    <property type="nucleotide sequence ID" value="NZ_LT629750.1"/>
</dbReference>
<dbReference type="AlphaFoldDB" id="A0A1H1SGE9"/>
<evidence type="ECO:0000256" key="2">
    <source>
        <dbReference type="ARBA" id="ARBA00007118"/>
    </source>
</evidence>
<keyword evidence="3" id="KW-0285">Flavoprotein</keyword>
<comment type="similarity">
    <text evidence="2">Belongs to the nitroreductase family.</text>
</comment>
<accession>A0A1H1SGE9</accession>
<dbReference type="GO" id="GO:0016491">
    <property type="term" value="F:oxidoreductase activity"/>
    <property type="evidence" value="ECO:0007669"/>
    <property type="project" value="UniProtKB-KW"/>
</dbReference>
<keyword evidence="4" id="KW-0288">FMN</keyword>
<dbReference type="CDD" id="cd02136">
    <property type="entry name" value="PnbA_NfnB-like"/>
    <property type="match status" value="1"/>
</dbReference>
<evidence type="ECO:0000256" key="3">
    <source>
        <dbReference type="ARBA" id="ARBA00022630"/>
    </source>
</evidence>
<evidence type="ECO:0000256" key="5">
    <source>
        <dbReference type="ARBA" id="ARBA00023002"/>
    </source>
</evidence>
<reference evidence="8" key="1">
    <citation type="submission" date="2016-10" db="EMBL/GenBank/DDBJ databases">
        <authorList>
            <person name="Varghese N."/>
            <person name="Submissions S."/>
        </authorList>
    </citation>
    <scope>NUCLEOTIDE SEQUENCE [LARGE SCALE GENOMIC DNA]</scope>
    <source>
        <strain evidence="8">GAS369</strain>
    </source>
</reference>